<sequence length="185" mass="20193">MNLPLFEQPWPDGDFRFFQLGFVVDDLLDAAARWARAFGIGPFHILPRAQNTCRYRGADAVIDLQVGVAQAGPVQIELIQNHTTGPSVFADMAAITGRSGFHQAATLTADYEAKVAQFVGQGYDIACELTAPGQRIAFVDTVEDFGFFTEVVEETPSFRANLARIAATCAAWDGADPIRILGRRK</sequence>
<dbReference type="Pfam" id="PF13669">
    <property type="entry name" value="Glyoxalase_4"/>
    <property type="match status" value="1"/>
</dbReference>
<keyword evidence="2" id="KW-1185">Reference proteome</keyword>
<dbReference type="Proteomes" id="UP001190466">
    <property type="component" value="Chromosome"/>
</dbReference>
<organism evidence="1 2">
    <name type="scientific">[Mycobacterium] wendilense</name>
    <dbReference type="NCBI Taxonomy" id="3064284"/>
    <lineage>
        <taxon>Bacteria</taxon>
        <taxon>Bacillati</taxon>
        <taxon>Actinomycetota</taxon>
        <taxon>Actinomycetes</taxon>
        <taxon>Mycobacteriales</taxon>
        <taxon>Mycobacteriaceae</taxon>
        <taxon>Mycolicibacter</taxon>
    </lineage>
</organism>
<dbReference type="SUPFAM" id="SSF54593">
    <property type="entry name" value="Glyoxalase/Bleomycin resistance protein/Dihydroxybiphenyl dioxygenase"/>
    <property type="match status" value="1"/>
</dbReference>
<dbReference type="Gene3D" id="3.10.180.10">
    <property type="entry name" value="2,3-Dihydroxybiphenyl 1,2-Dioxygenase, domain 1"/>
    <property type="match status" value="1"/>
</dbReference>
<gene>
    <name evidence="1" type="ORF">MU0050_004716</name>
</gene>
<reference evidence="1 2" key="1">
    <citation type="submission" date="2023-08" db="EMBL/GenBank/DDBJ databases">
        <authorList>
            <person name="Folkvardsen B D."/>
            <person name="Norman A."/>
        </authorList>
    </citation>
    <scope>NUCLEOTIDE SEQUENCE [LARGE SCALE GENOMIC DNA]</scope>
    <source>
        <strain evidence="1 2">Mu0050</strain>
    </source>
</reference>
<name>A0ABM9MK86_9MYCO</name>
<proteinExistence type="predicted"/>
<dbReference type="EMBL" id="OY726395">
    <property type="protein sequence ID" value="CAJ1587289.1"/>
    <property type="molecule type" value="Genomic_DNA"/>
</dbReference>
<evidence type="ECO:0000313" key="2">
    <source>
        <dbReference type="Proteomes" id="UP001190466"/>
    </source>
</evidence>
<evidence type="ECO:0000313" key="1">
    <source>
        <dbReference type="EMBL" id="CAJ1587289.1"/>
    </source>
</evidence>
<accession>A0ABM9MK86</accession>
<dbReference type="RefSeq" id="WP_316513052.1">
    <property type="nucleotide sequence ID" value="NZ_OY726395.1"/>
</dbReference>
<dbReference type="InterPro" id="IPR029068">
    <property type="entry name" value="Glyas_Bleomycin-R_OHBP_Dase"/>
</dbReference>
<protein>
    <submittedName>
        <fullName evidence="1">VOC family protein</fullName>
    </submittedName>
</protein>